<dbReference type="KEGG" id="rcp:RCAP_rcc01526"/>
<reference key="1">
    <citation type="submission" date="2008-12" db="EMBL/GenBank/DDBJ databases">
        <title>Complete genome sequence of Rhodobacter capsulatus SB1003.</title>
        <authorList>
            <person name="Strnad H."/>
            <person name="Lapidus A."/>
            <person name="Vlcek C."/>
            <person name="Ulbrich P."/>
            <person name="Paces J."/>
            <person name="Maltsev N."/>
            <person name="Kumar V."/>
            <person name="Kogan Y."/>
            <person name="Milgram A."/>
            <person name="Rebrekov D."/>
            <person name="Mazur M."/>
            <person name="Cox R."/>
            <person name="Kyrpides N."/>
            <person name="Kolar M."/>
            <person name="Sachova J."/>
            <person name="Ridl J."/>
            <person name="Ivanova N."/>
            <person name="Kapatral V."/>
            <person name="Los T."/>
            <person name="Lykidis A."/>
            <person name="Mikhailova N."/>
            <person name="Reznik G."/>
            <person name="Vasieva O."/>
            <person name="Fonstein M."/>
            <person name="Paces V."/>
            <person name="Haselkorn R."/>
        </authorList>
    </citation>
    <scope>NUCLEOTIDE SEQUENCE</scope>
    <source>
        <strain>SB1003</strain>
    </source>
</reference>
<evidence type="ECO:0000313" key="2">
    <source>
        <dbReference type="EMBL" id="ADE85271.1"/>
    </source>
</evidence>
<feature type="region of interest" description="Disordered" evidence="1">
    <location>
        <begin position="237"/>
        <end position="257"/>
    </location>
</feature>
<reference evidence="2 3" key="2">
    <citation type="journal article" date="2010" name="J. Bacteriol.">
        <title>Complete genome sequence of the photosynthetic purple nonsulfur bacterium Rhodobacter capsulatus SB 1003.</title>
        <authorList>
            <person name="Strnad H."/>
            <person name="Lapidus A."/>
            <person name="Paces J."/>
            <person name="Ulbrich P."/>
            <person name="Vlcek C."/>
            <person name="Paces V."/>
            <person name="Haselkorn R."/>
        </authorList>
    </citation>
    <scope>NUCLEOTIDE SEQUENCE [LARGE SCALE GENOMIC DNA]</scope>
    <source>
        <strain evidence="3">ATCC BAA-309 / NBRC 16581 / SB1003</strain>
    </source>
</reference>
<protein>
    <recommendedName>
        <fullName evidence="4">Class I SAM-dependent methyltransferase</fullName>
    </recommendedName>
</protein>
<evidence type="ECO:0000256" key="1">
    <source>
        <dbReference type="SAM" id="MobiDB-lite"/>
    </source>
</evidence>
<evidence type="ECO:0008006" key="4">
    <source>
        <dbReference type="Google" id="ProtNLM"/>
    </source>
</evidence>
<dbReference type="STRING" id="272942.RCAP_rcc01526"/>
<dbReference type="Proteomes" id="UP000002361">
    <property type="component" value="Chromosome"/>
</dbReference>
<dbReference type="AlphaFoldDB" id="D5ATI2"/>
<name>D5ATI2_RHOCB</name>
<organism evidence="2 3">
    <name type="scientific">Rhodobacter capsulatus (strain ATCC BAA-309 / NBRC 16581 / SB1003)</name>
    <dbReference type="NCBI Taxonomy" id="272942"/>
    <lineage>
        <taxon>Bacteria</taxon>
        <taxon>Pseudomonadati</taxon>
        <taxon>Pseudomonadota</taxon>
        <taxon>Alphaproteobacteria</taxon>
        <taxon>Rhodobacterales</taxon>
        <taxon>Rhodobacter group</taxon>
        <taxon>Rhodobacter</taxon>
    </lineage>
</organism>
<gene>
    <name evidence="2" type="ordered locus">RCAP_rcc01526</name>
</gene>
<dbReference type="RefSeq" id="WP_013067250.1">
    <property type="nucleotide sequence ID" value="NC_014034.1"/>
</dbReference>
<evidence type="ECO:0000313" key="3">
    <source>
        <dbReference type="Proteomes" id="UP000002361"/>
    </source>
</evidence>
<dbReference type="HOGENOM" id="CLU_077191_0_1_5"/>
<dbReference type="Pfam" id="PF13578">
    <property type="entry name" value="Methyltransf_24"/>
    <property type="match status" value="1"/>
</dbReference>
<dbReference type="EMBL" id="CP001312">
    <property type="protein sequence ID" value="ADE85271.1"/>
    <property type="molecule type" value="Genomic_DNA"/>
</dbReference>
<dbReference type="InterPro" id="IPR029063">
    <property type="entry name" value="SAM-dependent_MTases_sf"/>
</dbReference>
<dbReference type="eggNOG" id="COG3510">
    <property type="taxonomic scope" value="Bacteria"/>
</dbReference>
<dbReference type="SUPFAM" id="SSF53335">
    <property type="entry name" value="S-adenosyl-L-methionine-dependent methyltransferases"/>
    <property type="match status" value="1"/>
</dbReference>
<proteinExistence type="predicted"/>
<dbReference type="Gene3D" id="3.40.50.150">
    <property type="entry name" value="Vaccinia Virus protein VP39"/>
    <property type="match status" value="1"/>
</dbReference>
<keyword evidence="3" id="KW-1185">Reference proteome</keyword>
<accession>D5ATI2</accession>
<sequence>MTTEAKKSAWKFRFEGEDVAADIRTKYGAGGDLVDIYAAANGREVHKWHHYLPIYERYFEKFRGKPVRMLEIGTWRGGSLAMWRDYFGPEAVIFGIDINPRCKDYDGEAAQVRIGSQADPKFLAEVIAEMGGVDIILDDGSHVMKHVRASLRMLFPQLAEGGVYMIEDMHTAYWKKFGGGMDTSDNIFNFVRKLIDDMHRWYHGGKPRVPLFGPMISGIHVHDSIIVLEKGPVHPPVASIRGGRTAETPAETDASVR</sequence>
<dbReference type="OrthoDB" id="9816424at2"/>
<dbReference type="GeneID" id="31490406"/>